<dbReference type="Proteomes" id="UP000270094">
    <property type="component" value="Unassembled WGS sequence"/>
</dbReference>
<sequence length="77" mass="8370">MADESGNDTASPPTPGTTRTRKMRPEIQIYRPGMMRKGTDVTANGPPPSDAKPPEPTTRRRSPRISLDFGGAGKYNK</sequence>
<evidence type="ECO:0000256" key="1">
    <source>
        <dbReference type="SAM" id="MobiDB-lite"/>
    </source>
</evidence>
<evidence type="ECO:0000313" key="2">
    <source>
        <dbReference type="EMBL" id="VDM78613.1"/>
    </source>
</evidence>
<feature type="compositionally biased region" description="Pro residues" evidence="1">
    <location>
        <begin position="45"/>
        <end position="56"/>
    </location>
</feature>
<organism evidence="2 3">
    <name type="scientific">Strongylus vulgaris</name>
    <name type="common">Blood worm</name>
    <dbReference type="NCBI Taxonomy" id="40348"/>
    <lineage>
        <taxon>Eukaryota</taxon>
        <taxon>Metazoa</taxon>
        <taxon>Ecdysozoa</taxon>
        <taxon>Nematoda</taxon>
        <taxon>Chromadorea</taxon>
        <taxon>Rhabditida</taxon>
        <taxon>Rhabditina</taxon>
        <taxon>Rhabditomorpha</taxon>
        <taxon>Strongyloidea</taxon>
        <taxon>Strongylidae</taxon>
        <taxon>Strongylus</taxon>
    </lineage>
</organism>
<dbReference type="EMBL" id="UYYB01102462">
    <property type="protein sequence ID" value="VDM78613.1"/>
    <property type="molecule type" value="Genomic_DNA"/>
</dbReference>
<dbReference type="OrthoDB" id="5876835at2759"/>
<accession>A0A3P7JD43</accession>
<name>A0A3P7JD43_STRVU</name>
<keyword evidence="3" id="KW-1185">Reference proteome</keyword>
<gene>
    <name evidence="2" type="ORF">SVUK_LOCUS13611</name>
</gene>
<dbReference type="AlphaFoldDB" id="A0A3P7JD43"/>
<protein>
    <submittedName>
        <fullName evidence="2">Uncharacterized protein</fullName>
    </submittedName>
</protein>
<reference evidence="2 3" key="1">
    <citation type="submission" date="2018-11" db="EMBL/GenBank/DDBJ databases">
        <authorList>
            <consortium name="Pathogen Informatics"/>
        </authorList>
    </citation>
    <scope>NUCLEOTIDE SEQUENCE [LARGE SCALE GENOMIC DNA]</scope>
</reference>
<proteinExistence type="predicted"/>
<evidence type="ECO:0000313" key="3">
    <source>
        <dbReference type="Proteomes" id="UP000270094"/>
    </source>
</evidence>
<feature type="region of interest" description="Disordered" evidence="1">
    <location>
        <begin position="1"/>
        <end position="77"/>
    </location>
</feature>